<sequence>MKKLILPILLTICVIAISCQQKEKQNSIPKMVNSDGSYETVPLEKDTLVLKLIQNSVRNVKKIENAKEVVNENLQKVKNLVVEACTTGDKPNIVLMHEFPLTGYLYGGRKDKVQMALQIPGEETSELCALAKQYDTYIIFGSYAIDPEWPDHILSLTTVIGRDGEILKKIWKPRNIKRFYSSFEITTTTVESVREKFIEKYGIEEELPVLRTEYGNIALSTVQLDPFIFSAFTMKGAEIILRTSTLFFESDIIYTAMANNVYSAMANIPADSPYGGNSMVVAPSGKVMARLDKTTEGVLEAKIPIAKFRENRKLPQYAIELTKDIFKQYQEEIPANHLDMPKEKLPQNGKEMKVLLDSLSTWLNQ</sequence>
<accession>A0ABX1WZ37</accession>
<organism evidence="4 5">
    <name type="scientific">Marinifilum caeruleilacunae</name>
    <dbReference type="NCBI Taxonomy" id="2499076"/>
    <lineage>
        <taxon>Bacteria</taxon>
        <taxon>Pseudomonadati</taxon>
        <taxon>Bacteroidota</taxon>
        <taxon>Bacteroidia</taxon>
        <taxon>Marinilabiliales</taxon>
        <taxon>Marinifilaceae</taxon>
    </lineage>
</organism>
<dbReference type="PROSITE" id="PS51257">
    <property type="entry name" value="PROKAR_LIPOPROTEIN"/>
    <property type="match status" value="1"/>
</dbReference>
<evidence type="ECO:0000313" key="5">
    <source>
        <dbReference type="Proteomes" id="UP000732105"/>
    </source>
</evidence>
<gene>
    <name evidence="4" type="ORF">ELS83_16400</name>
</gene>
<feature type="domain" description="CN hydrolase" evidence="3">
    <location>
        <begin position="48"/>
        <end position="305"/>
    </location>
</feature>
<name>A0ABX1WZ37_9BACT</name>
<evidence type="ECO:0000256" key="1">
    <source>
        <dbReference type="ARBA" id="ARBA00022801"/>
    </source>
</evidence>
<keyword evidence="5" id="KW-1185">Reference proteome</keyword>
<comment type="caution">
    <text evidence="4">The sequence shown here is derived from an EMBL/GenBank/DDBJ whole genome shotgun (WGS) entry which is preliminary data.</text>
</comment>
<keyword evidence="1" id="KW-0378">Hydrolase</keyword>
<dbReference type="Pfam" id="PF00795">
    <property type="entry name" value="CN_hydrolase"/>
    <property type="match status" value="1"/>
</dbReference>
<dbReference type="InterPro" id="IPR036526">
    <property type="entry name" value="C-N_Hydrolase_sf"/>
</dbReference>
<evidence type="ECO:0000259" key="3">
    <source>
        <dbReference type="PROSITE" id="PS50263"/>
    </source>
</evidence>
<reference evidence="4 5" key="1">
    <citation type="submission" date="2018-12" db="EMBL/GenBank/DDBJ databases">
        <title>Marinifilum JC070 sp. nov., a marine bacterium isolated from Yongle Blue Hole in the South China Sea.</title>
        <authorList>
            <person name="Fu T."/>
        </authorList>
    </citation>
    <scope>NUCLEOTIDE SEQUENCE [LARGE SCALE GENOMIC DNA]</scope>
    <source>
        <strain evidence="4 5">JC070</strain>
    </source>
</reference>
<dbReference type="EMBL" id="RZNH01000033">
    <property type="protein sequence ID" value="NOU61390.1"/>
    <property type="molecule type" value="Genomic_DNA"/>
</dbReference>
<dbReference type="PROSITE" id="PS50263">
    <property type="entry name" value="CN_HYDROLASE"/>
    <property type="match status" value="1"/>
</dbReference>
<proteinExistence type="predicted"/>
<dbReference type="Proteomes" id="UP000732105">
    <property type="component" value="Unassembled WGS sequence"/>
</dbReference>
<dbReference type="InterPro" id="IPR050345">
    <property type="entry name" value="Aliph_Amidase/BUP"/>
</dbReference>
<evidence type="ECO:0000313" key="4">
    <source>
        <dbReference type="EMBL" id="NOU61390.1"/>
    </source>
</evidence>
<dbReference type="RefSeq" id="WP_171596654.1">
    <property type="nucleotide sequence ID" value="NZ_RZNH01000033.1"/>
</dbReference>
<evidence type="ECO:0000256" key="2">
    <source>
        <dbReference type="SAM" id="Coils"/>
    </source>
</evidence>
<dbReference type="InterPro" id="IPR003010">
    <property type="entry name" value="C-N_Hydrolase"/>
</dbReference>
<dbReference type="Gene3D" id="3.60.110.10">
    <property type="entry name" value="Carbon-nitrogen hydrolase"/>
    <property type="match status" value="1"/>
</dbReference>
<feature type="coiled-coil region" evidence="2">
    <location>
        <begin position="53"/>
        <end position="83"/>
    </location>
</feature>
<keyword evidence="2" id="KW-0175">Coiled coil</keyword>
<dbReference type="PANTHER" id="PTHR43674:SF16">
    <property type="entry name" value="CARBON-NITROGEN FAMILY, PUTATIVE (AFU_ORTHOLOGUE AFUA_5G02350)-RELATED"/>
    <property type="match status" value="1"/>
</dbReference>
<protein>
    <recommendedName>
        <fullName evidence="3">CN hydrolase domain-containing protein</fullName>
    </recommendedName>
</protein>
<dbReference type="SUPFAM" id="SSF56317">
    <property type="entry name" value="Carbon-nitrogen hydrolase"/>
    <property type="match status" value="1"/>
</dbReference>
<dbReference type="PANTHER" id="PTHR43674">
    <property type="entry name" value="NITRILASE C965.09-RELATED"/>
    <property type="match status" value="1"/>
</dbReference>